<dbReference type="EMBL" id="BLLF01000628">
    <property type="protein sequence ID" value="GFH13578.1"/>
    <property type="molecule type" value="Genomic_DNA"/>
</dbReference>
<name>A0A699Z287_HAELA</name>
<protein>
    <submittedName>
        <fullName evidence="2">Uncharacterized protein</fullName>
    </submittedName>
</protein>
<comment type="caution">
    <text evidence="2">The sequence shown here is derived from an EMBL/GenBank/DDBJ whole genome shotgun (WGS) entry which is preliminary data.</text>
</comment>
<evidence type="ECO:0000313" key="2">
    <source>
        <dbReference type="EMBL" id="GFH13578.1"/>
    </source>
</evidence>
<dbReference type="AlphaFoldDB" id="A0A699Z287"/>
<keyword evidence="3" id="KW-1185">Reference proteome</keyword>
<proteinExistence type="predicted"/>
<organism evidence="2 3">
    <name type="scientific">Haematococcus lacustris</name>
    <name type="common">Green alga</name>
    <name type="synonym">Haematococcus pluvialis</name>
    <dbReference type="NCBI Taxonomy" id="44745"/>
    <lineage>
        <taxon>Eukaryota</taxon>
        <taxon>Viridiplantae</taxon>
        <taxon>Chlorophyta</taxon>
        <taxon>core chlorophytes</taxon>
        <taxon>Chlorophyceae</taxon>
        <taxon>CS clade</taxon>
        <taxon>Chlamydomonadales</taxon>
        <taxon>Haematococcaceae</taxon>
        <taxon>Haematococcus</taxon>
    </lineage>
</organism>
<dbReference type="Proteomes" id="UP000485058">
    <property type="component" value="Unassembled WGS sequence"/>
</dbReference>
<accession>A0A699Z287</accession>
<evidence type="ECO:0000313" key="3">
    <source>
        <dbReference type="Proteomes" id="UP000485058"/>
    </source>
</evidence>
<reference evidence="2 3" key="1">
    <citation type="submission" date="2020-02" db="EMBL/GenBank/DDBJ databases">
        <title>Draft genome sequence of Haematococcus lacustris strain NIES-144.</title>
        <authorList>
            <person name="Morimoto D."/>
            <person name="Nakagawa S."/>
            <person name="Yoshida T."/>
            <person name="Sawayama S."/>
        </authorList>
    </citation>
    <scope>NUCLEOTIDE SEQUENCE [LARGE SCALE GENOMIC DNA]</scope>
    <source>
        <strain evidence="2 3">NIES-144</strain>
    </source>
</reference>
<evidence type="ECO:0000256" key="1">
    <source>
        <dbReference type="SAM" id="MobiDB-lite"/>
    </source>
</evidence>
<gene>
    <name evidence="2" type="ORF">HaLaN_09496</name>
</gene>
<feature type="region of interest" description="Disordered" evidence="1">
    <location>
        <begin position="75"/>
        <end position="125"/>
    </location>
</feature>
<sequence length="125" mass="13086">MRQVRWQQQPTHKGFAEHSDGGGCFLLCLPEKFATLAGLWIVLAASLFFSSIAAEVLCNVAGECLRGSCPPADGFGSPGRVMKPEASGPSASHHHQLPAATTAQRATGTKAKAVSQPGLDMTGMH</sequence>